<proteinExistence type="predicted"/>
<dbReference type="AlphaFoldDB" id="A0A6M3KNW5"/>
<accession>A0A6M3KNW5</accession>
<organism evidence="1">
    <name type="scientific">viral metagenome</name>
    <dbReference type="NCBI Taxonomy" id="1070528"/>
    <lineage>
        <taxon>unclassified sequences</taxon>
        <taxon>metagenomes</taxon>
        <taxon>organismal metagenomes</taxon>
    </lineage>
</organism>
<dbReference type="EMBL" id="MT142517">
    <property type="protein sequence ID" value="QJA83756.1"/>
    <property type="molecule type" value="Genomic_DNA"/>
</dbReference>
<reference evidence="1" key="1">
    <citation type="submission" date="2020-03" db="EMBL/GenBank/DDBJ databases">
        <title>The deep terrestrial virosphere.</title>
        <authorList>
            <person name="Holmfeldt K."/>
            <person name="Nilsson E."/>
            <person name="Simone D."/>
            <person name="Lopez-Fernandez M."/>
            <person name="Wu X."/>
            <person name="de Brujin I."/>
            <person name="Lundin D."/>
            <person name="Andersson A."/>
            <person name="Bertilsson S."/>
            <person name="Dopson M."/>
        </authorList>
    </citation>
    <scope>NUCLEOTIDE SEQUENCE</scope>
    <source>
        <strain evidence="1">MM415A00253</strain>
    </source>
</reference>
<gene>
    <name evidence="1" type="ORF">MM415A00253_0004</name>
</gene>
<name>A0A6M3KNW5_9ZZZZ</name>
<sequence length="199" mass="22602">MKTIVDMLKMSQNSNGGGLSVSVTGKYTSVRHELAKESGKLTAGGAAKKLSEKLTEKVSAKEIVSAWTLLTGREPEWHHAGFYSGTMGRTFFFSSEQISELAERWPEVAIKIKERQSEIKRKAENIVTGFFFTWEKDYSGSYGKKRNYKVLRIYEGYEATLPNNFTQCAGKILESAREKVGKKYFGWDEPKLSEFEKRL</sequence>
<protein>
    <submittedName>
        <fullName evidence="1">Uncharacterized protein</fullName>
    </submittedName>
</protein>
<evidence type="ECO:0000313" key="1">
    <source>
        <dbReference type="EMBL" id="QJA83756.1"/>
    </source>
</evidence>